<gene>
    <name evidence="1" type="ORF">VNO77_33793</name>
</gene>
<evidence type="ECO:0000313" key="1">
    <source>
        <dbReference type="EMBL" id="KAK7315255.1"/>
    </source>
</evidence>
<comment type="caution">
    <text evidence="1">The sequence shown here is derived from an EMBL/GenBank/DDBJ whole genome shotgun (WGS) entry which is preliminary data.</text>
</comment>
<evidence type="ECO:0000313" key="2">
    <source>
        <dbReference type="Proteomes" id="UP001367508"/>
    </source>
</evidence>
<name>A0AAN9KD29_CANGL</name>
<proteinExistence type="predicted"/>
<sequence>MFQLSITESARWVHHVARTPGEVPLSGPSEVFAAGLAKISTAGPTEVYIVGPIEVSVAGLGEPITDLPSGGVVSNISGTWETINIDAVGPACATIENYL</sequence>
<keyword evidence="2" id="KW-1185">Reference proteome</keyword>
<organism evidence="1 2">
    <name type="scientific">Canavalia gladiata</name>
    <name type="common">Sword bean</name>
    <name type="synonym">Dolichos gladiatus</name>
    <dbReference type="NCBI Taxonomy" id="3824"/>
    <lineage>
        <taxon>Eukaryota</taxon>
        <taxon>Viridiplantae</taxon>
        <taxon>Streptophyta</taxon>
        <taxon>Embryophyta</taxon>
        <taxon>Tracheophyta</taxon>
        <taxon>Spermatophyta</taxon>
        <taxon>Magnoliopsida</taxon>
        <taxon>eudicotyledons</taxon>
        <taxon>Gunneridae</taxon>
        <taxon>Pentapetalae</taxon>
        <taxon>rosids</taxon>
        <taxon>fabids</taxon>
        <taxon>Fabales</taxon>
        <taxon>Fabaceae</taxon>
        <taxon>Papilionoideae</taxon>
        <taxon>50 kb inversion clade</taxon>
        <taxon>NPAAA clade</taxon>
        <taxon>indigoferoid/millettioid clade</taxon>
        <taxon>Phaseoleae</taxon>
        <taxon>Canavalia</taxon>
    </lineage>
</organism>
<dbReference type="Proteomes" id="UP001367508">
    <property type="component" value="Unassembled WGS sequence"/>
</dbReference>
<accession>A0AAN9KD29</accession>
<reference evidence="1 2" key="1">
    <citation type="submission" date="2024-01" db="EMBL/GenBank/DDBJ databases">
        <title>The genomes of 5 underutilized Papilionoideae crops provide insights into root nodulation and disease resistanc.</title>
        <authorList>
            <person name="Jiang F."/>
        </authorList>
    </citation>
    <scope>NUCLEOTIDE SEQUENCE [LARGE SCALE GENOMIC DNA]</scope>
    <source>
        <strain evidence="1">LVBAO_FW01</strain>
        <tissue evidence="1">Leaves</tissue>
    </source>
</reference>
<dbReference type="EMBL" id="JAYMYQ010000008">
    <property type="protein sequence ID" value="KAK7315255.1"/>
    <property type="molecule type" value="Genomic_DNA"/>
</dbReference>
<dbReference type="AlphaFoldDB" id="A0AAN9KD29"/>
<protein>
    <submittedName>
        <fullName evidence="1">Uncharacterized protein</fullName>
    </submittedName>
</protein>